<evidence type="ECO:0000313" key="2">
    <source>
        <dbReference type="Proteomes" id="UP000279457"/>
    </source>
</evidence>
<name>A0A3N6SB04_9GAMM</name>
<dbReference type="AlphaFoldDB" id="A0A3N6SB04"/>
<comment type="caution">
    <text evidence="1">The sequence shown here is derived from an EMBL/GenBank/DDBJ whole genome shotgun (WGS) entry which is preliminary data.</text>
</comment>
<organism evidence="1 2">
    <name type="scientific">Erwinia psidii</name>
    <dbReference type="NCBI Taxonomy" id="69224"/>
    <lineage>
        <taxon>Bacteria</taxon>
        <taxon>Pseudomonadati</taxon>
        <taxon>Pseudomonadota</taxon>
        <taxon>Gammaproteobacteria</taxon>
        <taxon>Enterobacterales</taxon>
        <taxon>Erwiniaceae</taxon>
        <taxon>Erwinia</taxon>
    </lineage>
</organism>
<keyword evidence="2" id="KW-1185">Reference proteome</keyword>
<gene>
    <name evidence="1" type="ORF">EB241_17080</name>
</gene>
<proteinExistence type="predicted"/>
<dbReference type="Proteomes" id="UP000279457">
    <property type="component" value="Unassembled WGS sequence"/>
</dbReference>
<sequence length="133" mass="13969">MSGELPSAAQVRTYIGRWDSSNYCYALSQEIPAGPITASVYRAQSDSASGIGMSLISVEVGTLATSPVTTSLGSTGTRTAARAAINTMDYSTSSIFYSDGTSVDLIPVNDAVSVPLASRQWGGRYITSVKLMR</sequence>
<evidence type="ECO:0000313" key="1">
    <source>
        <dbReference type="EMBL" id="RQM37113.1"/>
    </source>
</evidence>
<protein>
    <submittedName>
        <fullName evidence="1">Uncharacterized protein</fullName>
    </submittedName>
</protein>
<dbReference type="EMBL" id="RHHM01000014">
    <property type="protein sequence ID" value="RQM37113.1"/>
    <property type="molecule type" value="Genomic_DNA"/>
</dbReference>
<reference evidence="1 2" key="1">
    <citation type="submission" date="2018-10" db="EMBL/GenBank/DDBJ databases">
        <title>Draft genome sequence for the type isolate of Erwinia psidii, agent causal of bacterial blight in guava (Psidium guajava) and wilt and die-back of Eucalyptus spp.</title>
        <authorList>
            <person name="Hermenegildo P.S."/>
            <person name="Santos S.A."/>
            <person name="Guimaraes L.M.S."/>
            <person name="Vidigal P.M.P."/>
            <person name="Pereira I.C."/>
            <person name="Badel J.L."/>
            <person name="Alfenas-Zerbini P."/>
            <person name="Ferreira M.A.S.V."/>
            <person name="Alfenas A.C."/>
        </authorList>
    </citation>
    <scope>NUCLEOTIDE SEQUENCE [LARGE SCALE GENOMIC DNA]</scope>
    <source>
        <strain evidence="1 2">IBSBF 435</strain>
    </source>
</reference>
<accession>A0A3N6SB04</accession>